<dbReference type="EMBL" id="JAMZDX010000003">
    <property type="protein sequence ID" value="MCP2309664.1"/>
    <property type="molecule type" value="Genomic_DNA"/>
</dbReference>
<keyword evidence="3" id="KW-1185">Reference proteome</keyword>
<accession>A0ABT1IX72</accession>
<evidence type="ECO:0000313" key="3">
    <source>
        <dbReference type="Proteomes" id="UP001206483"/>
    </source>
</evidence>
<sequence>MSRTTTGAGALAALGAAMLLSGVTAQTAQAAEDRLADLPMPTTHLQNTDPTQAVGGTTAALGYAVAPLKGLRLDPWANSSADVLNNGVAVQPDNGMAPVASSALTGPLSGGGGAKDLPLAGSLLGVLPG</sequence>
<dbReference type="Proteomes" id="UP001206483">
    <property type="component" value="Unassembled WGS sequence"/>
</dbReference>
<proteinExistence type="predicted"/>
<evidence type="ECO:0008006" key="4">
    <source>
        <dbReference type="Google" id="ProtNLM"/>
    </source>
</evidence>
<keyword evidence="1" id="KW-0732">Signal</keyword>
<dbReference type="RefSeq" id="WP_253796879.1">
    <property type="nucleotide sequence ID" value="NZ_BAAAUB010000106.1"/>
</dbReference>
<feature type="signal peptide" evidence="1">
    <location>
        <begin position="1"/>
        <end position="30"/>
    </location>
</feature>
<reference evidence="2 3" key="1">
    <citation type="submission" date="2022-06" db="EMBL/GenBank/DDBJ databases">
        <title>Sequencing the genomes of 1000 actinobacteria strains.</title>
        <authorList>
            <person name="Klenk H.-P."/>
        </authorList>
    </citation>
    <scope>NUCLEOTIDE SEQUENCE [LARGE SCALE GENOMIC DNA]</scope>
    <source>
        <strain evidence="2 3">DSM 41656</strain>
    </source>
</reference>
<protein>
    <recommendedName>
        <fullName evidence="4">Secreted protein</fullName>
    </recommendedName>
</protein>
<organism evidence="2 3">
    <name type="scientific">Kitasatospora paracochleata</name>
    <dbReference type="NCBI Taxonomy" id="58354"/>
    <lineage>
        <taxon>Bacteria</taxon>
        <taxon>Bacillati</taxon>
        <taxon>Actinomycetota</taxon>
        <taxon>Actinomycetes</taxon>
        <taxon>Kitasatosporales</taxon>
        <taxon>Streptomycetaceae</taxon>
        <taxon>Kitasatospora</taxon>
    </lineage>
</organism>
<evidence type="ECO:0000256" key="1">
    <source>
        <dbReference type="SAM" id="SignalP"/>
    </source>
</evidence>
<feature type="chain" id="PRO_5047175289" description="Secreted protein" evidence="1">
    <location>
        <begin position="31"/>
        <end position="129"/>
    </location>
</feature>
<evidence type="ECO:0000313" key="2">
    <source>
        <dbReference type="EMBL" id="MCP2309664.1"/>
    </source>
</evidence>
<comment type="caution">
    <text evidence="2">The sequence shown here is derived from an EMBL/GenBank/DDBJ whole genome shotgun (WGS) entry which is preliminary data.</text>
</comment>
<name>A0ABT1IX72_9ACTN</name>
<gene>
    <name evidence="2" type="ORF">FHR36_002797</name>
</gene>